<dbReference type="Pfam" id="PF08240">
    <property type="entry name" value="ADH_N"/>
    <property type="match status" value="1"/>
</dbReference>
<dbReference type="InterPro" id="IPR020843">
    <property type="entry name" value="ER"/>
</dbReference>
<dbReference type="AlphaFoldDB" id="A0A547Q566"/>
<dbReference type="Gene3D" id="3.90.180.10">
    <property type="entry name" value="Medium-chain alcohol dehydrogenases, catalytic domain"/>
    <property type="match status" value="1"/>
</dbReference>
<comment type="caution">
    <text evidence="3">The sequence shown here is derived from an EMBL/GenBank/DDBJ whole genome shotgun (WGS) entry which is preliminary data.</text>
</comment>
<dbReference type="InterPro" id="IPR051603">
    <property type="entry name" value="Zinc-ADH_QOR/CCCR"/>
</dbReference>
<dbReference type="EC" id="1.3.1.85" evidence="3"/>
<dbReference type="Proteomes" id="UP000318590">
    <property type="component" value="Unassembled WGS sequence"/>
</dbReference>
<dbReference type="SUPFAM" id="SSF50129">
    <property type="entry name" value="GroES-like"/>
    <property type="match status" value="1"/>
</dbReference>
<accession>A0A547Q566</accession>
<dbReference type="RefSeq" id="WP_142834414.1">
    <property type="nucleotide sequence ID" value="NZ_VFSV01000011.1"/>
</dbReference>
<keyword evidence="3" id="KW-0560">Oxidoreductase</keyword>
<name>A0A547Q566_9RHOB</name>
<dbReference type="GO" id="GO:0043880">
    <property type="term" value="F:crotonyl-CoA reductase activity"/>
    <property type="evidence" value="ECO:0007669"/>
    <property type="project" value="InterPro"/>
</dbReference>
<dbReference type="InterPro" id="IPR036291">
    <property type="entry name" value="NAD(P)-bd_dom_sf"/>
</dbReference>
<dbReference type="InterPro" id="IPR011032">
    <property type="entry name" value="GroES-like_sf"/>
</dbReference>
<feature type="domain" description="Enoyl reductase (ER)" evidence="2">
    <location>
        <begin position="47"/>
        <end position="398"/>
    </location>
</feature>
<keyword evidence="4" id="KW-1185">Reference proteome</keyword>
<evidence type="ECO:0000259" key="2">
    <source>
        <dbReference type="SMART" id="SM00829"/>
    </source>
</evidence>
<dbReference type="SMART" id="SM00829">
    <property type="entry name" value="PKS_ER"/>
    <property type="match status" value="1"/>
</dbReference>
<dbReference type="PANTHER" id="PTHR44154">
    <property type="entry name" value="QUINONE OXIDOREDUCTASE"/>
    <property type="match status" value="1"/>
</dbReference>
<dbReference type="Gene3D" id="3.40.50.720">
    <property type="entry name" value="NAD(P)-binding Rossmann-like Domain"/>
    <property type="match status" value="1"/>
</dbReference>
<dbReference type="Pfam" id="PF00107">
    <property type="entry name" value="ADH_zinc_N"/>
    <property type="match status" value="1"/>
</dbReference>
<protein>
    <submittedName>
        <fullName evidence="3">Crotonyl-CoA carboxylase/reductase</fullName>
        <ecNumber evidence="3">1.3.1.85</ecNumber>
    </submittedName>
</protein>
<dbReference type="InterPro" id="IPR013149">
    <property type="entry name" value="ADH-like_C"/>
</dbReference>
<dbReference type="CDD" id="cd08246">
    <property type="entry name" value="crotonyl_coA_red"/>
    <property type="match status" value="1"/>
</dbReference>
<evidence type="ECO:0000313" key="3">
    <source>
        <dbReference type="EMBL" id="TRD21535.1"/>
    </source>
</evidence>
<evidence type="ECO:0000256" key="1">
    <source>
        <dbReference type="ARBA" id="ARBA00022857"/>
    </source>
</evidence>
<dbReference type="EMBL" id="VFSV01000011">
    <property type="protein sequence ID" value="TRD21535.1"/>
    <property type="molecule type" value="Genomic_DNA"/>
</dbReference>
<dbReference type="NCBIfam" id="TIGR01751">
    <property type="entry name" value="crot-CoA-red"/>
    <property type="match status" value="1"/>
</dbReference>
<sequence length="426" mass="47081">MAMDADTMTRTEGKSLYEVGEIPPLGHVPEKMHAWAIRRERHGEPEESFQLEVVDTPRPDSHEVLVLVMAAGINYNGVWAGLGIPISPFDVHKAPFHIAGSDASGIVWAVGDKVKTWKVGDEVVIHCNQDDGDDEECNGGDPMFSPTQRIWGYETPDGSFAQFTCVQAQQLMPRPKHLTWEESACYTLTLATAYRMLFGHHPHELKPGQNVLVWGASGGLGSYAIQLINTAGANAIAVISDEDKRDFVLGLGAKGVINRKDFNCWGQLPKVNTDEYKEWFAEVRKFGKAIWDITGKGVNVDMVFEHPGESTFPVSTFVCKKGGMVVICAGTTGYNLTMDARYVWMHQKRIQGSHFAHLKQAASANKLMVERRLDPCMSEVFEWKAIPSAHTKMLRNEHKPGNMACLVSAPKTGLRTIEDAIEAGNS</sequence>
<dbReference type="PANTHER" id="PTHR44154:SF1">
    <property type="entry name" value="QUINONE OXIDOREDUCTASE"/>
    <property type="match status" value="1"/>
</dbReference>
<dbReference type="SUPFAM" id="SSF51735">
    <property type="entry name" value="NAD(P)-binding Rossmann-fold domains"/>
    <property type="match status" value="1"/>
</dbReference>
<dbReference type="OrthoDB" id="9790818at2"/>
<evidence type="ECO:0000313" key="4">
    <source>
        <dbReference type="Proteomes" id="UP000318590"/>
    </source>
</evidence>
<gene>
    <name evidence="3" type="primary">ccrA</name>
    <name evidence="3" type="ORF">FEV53_08615</name>
</gene>
<dbReference type="InterPro" id="IPR013154">
    <property type="entry name" value="ADH-like_N"/>
</dbReference>
<organism evidence="3 4">
    <name type="scientific">Palleronia caenipelagi</name>
    <dbReference type="NCBI Taxonomy" id="2489174"/>
    <lineage>
        <taxon>Bacteria</taxon>
        <taxon>Pseudomonadati</taxon>
        <taxon>Pseudomonadota</taxon>
        <taxon>Alphaproteobacteria</taxon>
        <taxon>Rhodobacterales</taxon>
        <taxon>Roseobacteraceae</taxon>
        <taxon>Palleronia</taxon>
    </lineage>
</organism>
<dbReference type="InterPro" id="IPR010085">
    <property type="entry name" value="Crot_CoA_red"/>
</dbReference>
<reference evidence="3 4" key="1">
    <citation type="submission" date="2019-06" db="EMBL/GenBank/DDBJ databases">
        <title>Paenimaribius caenipelagi gen. nov., sp. nov., isolated from a tidal flat.</title>
        <authorList>
            <person name="Yoon J.-H."/>
        </authorList>
    </citation>
    <scope>NUCLEOTIDE SEQUENCE [LARGE SCALE GENOMIC DNA]</scope>
    <source>
        <strain evidence="3 4">JBTF-M29</strain>
    </source>
</reference>
<proteinExistence type="predicted"/>
<keyword evidence="1" id="KW-0521">NADP</keyword>